<feature type="compositionally biased region" description="Low complexity" evidence="1">
    <location>
        <begin position="130"/>
        <end position="142"/>
    </location>
</feature>
<dbReference type="Proteomes" id="UP000501240">
    <property type="component" value="Chromosome"/>
</dbReference>
<organism evidence="2 3">
    <name type="scientific">Actinomadura verrucosospora</name>
    <dbReference type="NCBI Taxonomy" id="46165"/>
    <lineage>
        <taxon>Bacteria</taxon>
        <taxon>Bacillati</taxon>
        <taxon>Actinomycetota</taxon>
        <taxon>Actinomycetes</taxon>
        <taxon>Streptosporangiales</taxon>
        <taxon>Thermomonosporaceae</taxon>
        <taxon>Actinomadura</taxon>
    </lineage>
</organism>
<evidence type="ECO:0000313" key="3">
    <source>
        <dbReference type="Proteomes" id="UP000501240"/>
    </source>
</evidence>
<dbReference type="AlphaFoldDB" id="A0A7D3ZPP7"/>
<proteinExistence type="predicted"/>
<feature type="region of interest" description="Disordered" evidence="1">
    <location>
        <begin position="23"/>
        <end position="73"/>
    </location>
</feature>
<reference evidence="2 3" key="1">
    <citation type="submission" date="2020-05" db="EMBL/GenBank/DDBJ databases">
        <title>Actinomadura verrucosospora NRRL-B18236 (PFL_A860) Genome sequencing and assembly.</title>
        <authorList>
            <person name="Samborskyy M."/>
        </authorList>
    </citation>
    <scope>NUCLEOTIDE SEQUENCE [LARGE SCALE GENOMIC DNA]</scope>
    <source>
        <strain evidence="2 3">NRRL:B18236</strain>
    </source>
</reference>
<sequence length="156" mass="16353">MRQPDRSGVPVDGRPVQAENLAAAQAVRESEHDGDVEAVAGDRVRGGGAPALGAARRPRVRDGRRSPAAHRRVAAWPVASTIRSGSRRRPGRADAERACPWSGSWHVVAGWGVGGACAAGEPRRSPAPPSRSARLSRSGPSAVAANVHWVGRPRCD</sequence>
<evidence type="ECO:0000313" key="2">
    <source>
        <dbReference type="EMBL" id="QKG23502.1"/>
    </source>
</evidence>
<dbReference type="EMBL" id="CP053892">
    <property type="protein sequence ID" value="QKG23502.1"/>
    <property type="molecule type" value="Genomic_DNA"/>
</dbReference>
<gene>
    <name evidence="2" type="ORF">ACTIVE_5145</name>
</gene>
<protein>
    <submittedName>
        <fullName evidence="2">Uncharacterized protein</fullName>
    </submittedName>
</protein>
<name>A0A7D3ZPP7_ACTVE</name>
<feature type="region of interest" description="Disordered" evidence="1">
    <location>
        <begin position="115"/>
        <end position="142"/>
    </location>
</feature>
<accession>A0A7D3ZPP7</accession>
<evidence type="ECO:0000256" key="1">
    <source>
        <dbReference type="SAM" id="MobiDB-lite"/>
    </source>
</evidence>
<feature type="compositionally biased region" description="Basic and acidic residues" evidence="1">
    <location>
        <begin position="28"/>
        <end position="45"/>
    </location>
</feature>
<keyword evidence="3" id="KW-1185">Reference proteome</keyword>